<keyword evidence="3" id="KW-0408">Iron</keyword>
<dbReference type="Pfam" id="PF24877">
    <property type="entry name" value="ILV_EDD_C"/>
    <property type="match status" value="1"/>
</dbReference>
<evidence type="ECO:0000256" key="1">
    <source>
        <dbReference type="ARBA" id="ARBA00006486"/>
    </source>
</evidence>
<dbReference type="InterPro" id="IPR036416">
    <property type="entry name" value="Pept_tRNA_hydro_sf"/>
</dbReference>
<keyword evidence="10" id="KW-1185">Reference proteome</keyword>
<sequence>MACDATCGGCRNGCSTRRLDDIEDMDKSQLLELLKKKDADLKNVRTALRTVQGQVAELSLDSHHAECENSLRSADWFGRTDDPGMKALYVERYLNWGYTREELCSGKPIIGIAQSGSDLAPCNRHHIELAKRVREGIRSAGAIAFEFPTHPIQETGRRPTAALDRNLAAMALAEVLMGYPLDGVVLLTGCDKTTPAFLMAAAQVNIPAICLNVGPMLNGWSRGSRVGSGSVIWKARELHAAGEINDDQFVDMVADGTPSPGHCNTMGTALTMNTLMEALGMTLPGSAAIPAPYRQRSHAAYETGLRIVDLVRKNIRPRDILTREAFENAIVVNTAIGGSTNAPIHLLAVAAHLGVPIDMEDWDELGFHVPLIVNMQPAGEMLSEDYYHAGGLPAVIAELVAADILPHPEAMTVNGKTLGENAQGKTTWDRRTIKTVRNPLKKDAGFLHLHGNLFDSAIMKMSVASGEFRKEFLEDPRDPNAFTCDVAVFDGPEDYKARLDKADIHARTILIMRGVGPLGYPGAAEVVNMHAPSALLKQGIRDLPCIGDGRQSGTSGSPSILNASPEAADGGNLALVRDGDKVRVDLNKRRVDLMVTGAVLEARRKELDEQGGYRVPRSQTYWQDLHRREVGPLSEGGGAVVAVSWRNSHTRRCKSNKSRHPSLRQKPSRQFVGSATSDLSHEELEVRDPIETPTIPREGGTEISISDLRQSHLPDLTSLNISPSNRPISEGVGSSSGRQFKTTMNTACLFVASLGNPAPYQNTRHSAGHVLLKALQSHLNFPALKKSKLHAGGLVSSGSDVGRPEYTLWQSPSLMNVSGPGLLKAYKQFIADSAGSSTDGGLPGLVVLHDEMETAPGQLRARSGHLSARGHNGIKSVQQSLQSAGLLTRLTDDTGNGGKFIKIGVGIGRPAGGSRDREQVSAYVLGKFGTSELATLAGTTGTLVELLEGIRAKI</sequence>
<evidence type="ECO:0000256" key="3">
    <source>
        <dbReference type="ARBA" id="ARBA00023004"/>
    </source>
</evidence>
<protein>
    <recommendedName>
        <fullName evidence="11">Dihydroxy-acid dehydratase</fullName>
    </recommendedName>
</protein>
<comment type="similarity">
    <text evidence="1">Belongs to the IlvD/Edd family.</text>
</comment>
<name>A0A9Q0AK01_9PEZI</name>
<dbReference type="SUPFAM" id="SSF52016">
    <property type="entry name" value="LeuD/IlvD-like"/>
    <property type="match status" value="1"/>
</dbReference>
<comment type="caution">
    <text evidence="9">The sequence shown here is derived from an EMBL/GenBank/DDBJ whole genome shotgun (WGS) entry which is preliminary data.</text>
</comment>
<dbReference type="EMBL" id="JAFIMR010000048">
    <property type="protein sequence ID" value="KAI1855919.1"/>
    <property type="molecule type" value="Genomic_DNA"/>
</dbReference>
<dbReference type="Pfam" id="PF01195">
    <property type="entry name" value="Pept_tRNA_hydro"/>
    <property type="match status" value="1"/>
</dbReference>
<dbReference type="Proteomes" id="UP000829685">
    <property type="component" value="Unassembled WGS sequence"/>
</dbReference>
<dbReference type="InterPro" id="IPR001328">
    <property type="entry name" value="Pept_tRNA_hydro"/>
</dbReference>
<evidence type="ECO:0000313" key="9">
    <source>
        <dbReference type="EMBL" id="KAI1855919.1"/>
    </source>
</evidence>
<accession>A0A9Q0AK01</accession>
<dbReference type="AlphaFoldDB" id="A0A9Q0AK01"/>
<evidence type="ECO:0000259" key="7">
    <source>
        <dbReference type="Pfam" id="PF00920"/>
    </source>
</evidence>
<dbReference type="InterPro" id="IPR042096">
    <property type="entry name" value="Dihydro-acid_dehy_C"/>
</dbReference>
<evidence type="ECO:0000313" key="10">
    <source>
        <dbReference type="Proteomes" id="UP000829685"/>
    </source>
</evidence>
<feature type="compositionally biased region" description="Basic and acidic residues" evidence="6">
    <location>
        <begin position="679"/>
        <end position="690"/>
    </location>
</feature>
<dbReference type="InterPro" id="IPR056740">
    <property type="entry name" value="ILV_EDD_C"/>
</dbReference>
<evidence type="ECO:0000259" key="8">
    <source>
        <dbReference type="Pfam" id="PF24877"/>
    </source>
</evidence>
<dbReference type="GO" id="GO:0046872">
    <property type="term" value="F:metal ion binding"/>
    <property type="evidence" value="ECO:0007669"/>
    <property type="project" value="UniProtKB-KW"/>
</dbReference>
<dbReference type="InterPro" id="IPR020558">
    <property type="entry name" value="DiOHA_6PGluconate_deHydtase_CS"/>
</dbReference>
<keyword evidence="5" id="KW-0456">Lyase</keyword>
<feature type="compositionally biased region" description="Polar residues" evidence="6">
    <location>
        <begin position="717"/>
        <end position="737"/>
    </location>
</feature>
<dbReference type="NCBIfam" id="NF009560">
    <property type="entry name" value="PRK13017.1"/>
    <property type="match status" value="1"/>
</dbReference>
<dbReference type="PANTHER" id="PTHR43183:SF1">
    <property type="entry name" value="HYPOTHETICAL DIHYDROXY-ACID DEHYDRATASE (EUROFUNG)-RELATED"/>
    <property type="match status" value="1"/>
</dbReference>
<dbReference type="Gene3D" id="3.40.50.1470">
    <property type="entry name" value="Peptidyl-tRNA hydrolase"/>
    <property type="match status" value="1"/>
</dbReference>
<dbReference type="NCBIfam" id="NF004784">
    <property type="entry name" value="PRK06131.1"/>
    <property type="match status" value="1"/>
</dbReference>
<dbReference type="SUPFAM" id="SSF53178">
    <property type="entry name" value="Peptidyl-tRNA hydrolase-like"/>
    <property type="match status" value="1"/>
</dbReference>
<evidence type="ECO:0008006" key="11">
    <source>
        <dbReference type="Google" id="ProtNLM"/>
    </source>
</evidence>
<dbReference type="Pfam" id="PF00920">
    <property type="entry name" value="ILVD_EDD_N"/>
    <property type="match status" value="1"/>
</dbReference>
<dbReference type="GO" id="GO:0016836">
    <property type="term" value="F:hydro-lyase activity"/>
    <property type="evidence" value="ECO:0007669"/>
    <property type="project" value="UniProtKB-ARBA"/>
</dbReference>
<feature type="domain" description="Dihydroxy-acid/6-phosphogluconate dehydratase C-terminal" evidence="8">
    <location>
        <begin position="432"/>
        <end position="636"/>
    </location>
</feature>
<evidence type="ECO:0000256" key="6">
    <source>
        <dbReference type="SAM" id="MobiDB-lite"/>
    </source>
</evidence>
<evidence type="ECO:0000256" key="2">
    <source>
        <dbReference type="ARBA" id="ARBA00022723"/>
    </source>
</evidence>
<dbReference type="GO" id="GO:0004045">
    <property type="term" value="F:peptidyl-tRNA hydrolase activity"/>
    <property type="evidence" value="ECO:0007669"/>
    <property type="project" value="InterPro"/>
</dbReference>
<keyword evidence="4" id="KW-0411">Iron-sulfur</keyword>
<dbReference type="Gene3D" id="3.50.30.80">
    <property type="entry name" value="IlvD/EDD C-terminal domain-like"/>
    <property type="match status" value="1"/>
</dbReference>
<reference evidence="9" key="1">
    <citation type="submission" date="2021-03" db="EMBL/GenBank/DDBJ databases">
        <title>Revisited historic fungal species revealed as producer of novel bioactive compounds through whole genome sequencing and comparative genomics.</title>
        <authorList>
            <person name="Vignolle G.A."/>
            <person name="Hochenegger N."/>
            <person name="Mach R.L."/>
            <person name="Mach-Aigner A.R."/>
            <person name="Javad Rahimi M."/>
            <person name="Salim K.A."/>
            <person name="Chan C.M."/>
            <person name="Lim L.B.L."/>
            <person name="Cai F."/>
            <person name="Druzhinina I.S."/>
            <person name="U'Ren J.M."/>
            <person name="Derntl C."/>
        </authorList>
    </citation>
    <scope>NUCLEOTIDE SEQUENCE</scope>
    <source>
        <strain evidence="9">TUCIM 5799</strain>
    </source>
</reference>
<keyword evidence="2" id="KW-0479">Metal-binding</keyword>
<feature type="region of interest" description="Disordered" evidence="6">
    <location>
        <begin position="715"/>
        <end position="737"/>
    </location>
</feature>
<gene>
    <name evidence="9" type="ORF">JX265_012002</name>
</gene>
<evidence type="ECO:0000256" key="4">
    <source>
        <dbReference type="ARBA" id="ARBA00023014"/>
    </source>
</evidence>
<dbReference type="InterPro" id="IPR018171">
    <property type="entry name" value="Pept_tRNA_hydro_CS"/>
</dbReference>
<feature type="compositionally biased region" description="Basic residues" evidence="6">
    <location>
        <begin position="650"/>
        <end position="667"/>
    </location>
</feature>
<feature type="region of interest" description="Disordered" evidence="6">
    <location>
        <begin position="650"/>
        <end position="701"/>
    </location>
</feature>
<proteinExistence type="inferred from homology"/>
<dbReference type="PROSITE" id="PS00886">
    <property type="entry name" value="ILVD_EDD_1"/>
    <property type="match status" value="1"/>
</dbReference>
<dbReference type="PROSITE" id="PS01196">
    <property type="entry name" value="PEPT_TRNA_HYDROL_2"/>
    <property type="match status" value="1"/>
</dbReference>
<dbReference type="SUPFAM" id="SSF143975">
    <property type="entry name" value="IlvD/EDD N-terminal domain-like"/>
    <property type="match status" value="1"/>
</dbReference>
<evidence type="ECO:0000256" key="5">
    <source>
        <dbReference type="ARBA" id="ARBA00023239"/>
    </source>
</evidence>
<organism evidence="9 10">
    <name type="scientific">Neoarthrinium moseri</name>
    <dbReference type="NCBI Taxonomy" id="1658444"/>
    <lineage>
        <taxon>Eukaryota</taxon>
        <taxon>Fungi</taxon>
        <taxon>Dikarya</taxon>
        <taxon>Ascomycota</taxon>
        <taxon>Pezizomycotina</taxon>
        <taxon>Sordariomycetes</taxon>
        <taxon>Xylariomycetidae</taxon>
        <taxon>Amphisphaeriales</taxon>
        <taxon>Apiosporaceae</taxon>
        <taxon>Neoarthrinium</taxon>
    </lineage>
</organism>
<dbReference type="InterPro" id="IPR000581">
    <property type="entry name" value="ILV_EDD_N"/>
</dbReference>
<dbReference type="InterPro" id="IPR037237">
    <property type="entry name" value="IlvD/EDD_N"/>
</dbReference>
<feature type="domain" description="Dihydroxy-acid/6-phosphogluconate dehydratase N-terminal" evidence="7">
    <location>
        <begin position="107"/>
        <end position="421"/>
    </location>
</feature>
<dbReference type="InterPro" id="IPR052352">
    <property type="entry name" value="Sugar_Degrad_Dehydratases"/>
</dbReference>
<dbReference type="GO" id="GO:0051536">
    <property type="term" value="F:iron-sulfur cluster binding"/>
    <property type="evidence" value="ECO:0007669"/>
    <property type="project" value="UniProtKB-KW"/>
</dbReference>
<dbReference type="PANTHER" id="PTHR43183">
    <property type="entry name" value="HYPOTHETICAL DIHYDROXYACID DEHYDRATASE (EUROFUNG)-RELATED"/>
    <property type="match status" value="1"/>
</dbReference>